<dbReference type="Gene3D" id="1.25.40.390">
    <property type="match status" value="1"/>
</dbReference>
<dbReference type="AlphaFoldDB" id="A0A1K2IM67"/>
<feature type="domain" description="RagB/SusD" evidence="7">
    <location>
        <begin position="287"/>
        <end position="523"/>
    </location>
</feature>
<evidence type="ECO:0000256" key="3">
    <source>
        <dbReference type="ARBA" id="ARBA00022729"/>
    </source>
</evidence>
<keyword evidence="9" id="KW-1185">Reference proteome</keyword>
<sequence>MKTKQIRKYVLLPLLAIFVISCTDLEIEGTDSIINENAGSGSFTGVEDVDASITNLYNGLNRVGDQANIYAISEVSTDELLIPTRGTDWGDNGIWRVLHTHDWDSNHTYILAAWNNWNSSIYAASEILDPASGADATQTALASFARAYAVYIIMDNFGQVPFRNPGDGPEINPEVLSRTDALALALSDLDTAIAGLPTALGGSGDPLKRGTKASARFLKAKLLLNSHVYNGSGTASPADMNEVVALVDAIAADGFALQSGYFDIFLGDADTEEIFWLPTNIGNRIWNGMHYVQIAPDQTGGGWNGFTTLSEFYNLFEGDSDNNNVGAGQEERRGWVPDASNADNTNFGIGYGFLIGKQYDTNGSVLKNRAGGDLTFSRDFPGLVGNSDETGIRTIKYHPAGGSSLEHEIMFRYADAHLMKAEAIMRGATPTTGGSALTLVNELRTLRDATPLGSLTETDLLNERGRELYIEMWRRNDLIRFGQFTKDWEFKSPDNVGDETKNLFPIPAGALLSNPNLVQNPGY</sequence>
<dbReference type="OrthoDB" id="5694214at2"/>
<evidence type="ECO:0000256" key="1">
    <source>
        <dbReference type="ARBA" id="ARBA00004442"/>
    </source>
</evidence>
<dbReference type="Pfam" id="PF07980">
    <property type="entry name" value="SusD_RagB"/>
    <property type="match status" value="1"/>
</dbReference>
<reference evidence="8 9" key="1">
    <citation type="submission" date="2016-10" db="EMBL/GenBank/DDBJ databases">
        <authorList>
            <person name="de Groot N.N."/>
        </authorList>
    </citation>
    <scope>NUCLEOTIDE SEQUENCE [LARGE SCALE GENOMIC DNA]</scope>
    <source>
        <strain evidence="8 9">DSM 18180</strain>
    </source>
</reference>
<dbReference type="GO" id="GO:0009279">
    <property type="term" value="C:cell outer membrane"/>
    <property type="evidence" value="ECO:0007669"/>
    <property type="project" value="UniProtKB-SubCell"/>
</dbReference>
<name>A0A1K2IM67_9FLAO</name>
<dbReference type="InterPro" id="IPR011990">
    <property type="entry name" value="TPR-like_helical_dom_sf"/>
</dbReference>
<evidence type="ECO:0000256" key="6">
    <source>
        <dbReference type="SAM" id="SignalP"/>
    </source>
</evidence>
<accession>A0A1K2IM67</accession>
<proteinExistence type="inferred from homology"/>
<comment type="subcellular location">
    <subcellularLocation>
        <location evidence="1">Cell outer membrane</location>
    </subcellularLocation>
</comment>
<gene>
    <name evidence="8" type="ORF">SAMN05428642_102964</name>
</gene>
<keyword evidence="4" id="KW-0472">Membrane</keyword>
<dbReference type="EMBL" id="FPKV01000002">
    <property type="protein sequence ID" value="SFZ92763.1"/>
    <property type="molecule type" value="Genomic_DNA"/>
</dbReference>
<comment type="similarity">
    <text evidence="2">Belongs to the SusD family.</text>
</comment>
<feature type="signal peptide" evidence="6">
    <location>
        <begin position="1"/>
        <end position="23"/>
    </location>
</feature>
<organism evidence="8 9">
    <name type="scientific">Flaviramulus basaltis</name>
    <dbReference type="NCBI Taxonomy" id="369401"/>
    <lineage>
        <taxon>Bacteria</taxon>
        <taxon>Pseudomonadati</taxon>
        <taxon>Bacteroidota</taxon>
        <taxon>Flavobacteriia</taxon>
        <taxon>Flavobacteriales</taxon>
        <taxon>Flavobacteriaceae</taxon>
        <taxon>Flaviramulus</taxon>
    </lineage>
</organism>
<evidence type="ECO:0000256" key="2">
    <source>
        <dbReference type="ARBA" id="ARBA00006275"/>
    </source>
</evidence>
<keyword evidence="5" id="KW-0998">Cell outer membrane</keyword>
<protein>
    <submittedName>
        <fullName evidence="8">Starch-binding associating with outer membrane</fullName>
    </submittedName>
</protein>
<dbReference type="Proteomes" id="UP000182544">
    <property type="component" value="Unassembled WGS sequence"/>
</dbReference>
<evidence type="ECO:0000313" key="8">
    <source>
        <dbReference type="EMBL" id="SFZ92763.1"/>
    </source>
</evidence>
<dbReference type="PROSITE" id="PS51257">
    <property type="entry name" value="PROKAR_LIPOPROTEIN"/>
    <property type="match status" value="1"/>
</dbReference>
<dbReference type="SUPFAM" id="SSF48452">
    <property type="entry name" value="TPR-like"/>
    <property type="match status" value="1"/>
</dbReference>
<evidence type="ECO:0000259" key="7">
    <source>
        <dbReference type="Pfam" id="PF07980"/>
    </source>
</evidence>
<feature type="chain" id="PRO_5012746864" evidence="6">
    <location>
        <begin position="24"/>
        <end position="523"/>
    </location>
</feature>
<dbReference type="STRING" id="369401.SAMN05428642_102964"/>
<evidence type="ECO:0000313" key="9">
    <source>
        <dbReference type="Proteomes" id="UP000182544"/>
    </source>
</evidence>
<dbReference type="InterPro" id="IPR012944">
    <property type="entry name" value="SusD_RagB_dom"/>
</dbReference>
<keyword evidence="3 6" id="KW-0732">Signal</keyword>
<evidence type="ECO:0000256" key="5">
    <source>
        <dbReference type="ARBA" id="ARBA00023237"/>
    </source>
</evidence>
<evidence type="ECO:0000256" key="4">
    <source>
        <dbReference type="ARBA" id="ARBA00023136"/>
    </source>
</evidence>
<dbReference type="RefSeq" id="WP_072402198.1">
    <property type="nucleotide sequence ID" value="NZ_FPKV01000002.1"/>
</dbReference>